<proteinExistence type="inferred from homology"/>
<protein>
    <recommendedName>
        <fullName evidence="5">Aldehyde dehydrogenase domain-containing protein</fullName>
    </recommendedName>
</protein>
<evidence type="ECO:0000256" key="3">
    <source>
        <dbReference type="ARBA" id="ARBA00023027"/>
    </source>
</evidence>
<name>A0AAD1Z3K6_9LAMI</name>
<keyword evidence="2" id="KW-0560">Oxidoreductase</keyword>
<evidence type="ECO:0000259" key="5">
    <source>
        <dbReference type="Pfam" id="PF00171"/>
    </source>
</evidence>
<dbReference type="InterPro" id="IPR016163">
    <property type="entry name" value="Ald_DH_C"/>
</dbReference>
<organism evidence="6 7">
    <name type="scientific">Fraxinus pennsylvanica</name>
    <dbReference type="NCBI Taxonomy" id="56036"/>
    <lineage>
        <taxon>Eukaryota</taxon>
        <taxon>Viridiplantae</taxon>
        <taxon>Streptophyta</taxon>
        <taxon>Embryophyta</taxon>
        <taxon>Tracheophyta</taxon>
        <taxon>Spermatophyta</taxon>
        <taxon>Magnoliopsida</taxon>
        <taxon>eudicotyledons</taxon>
        <taxon>Gunneridae</taxon>
        <taxon>Pentapetalae</taxon>
        <taxon>asterids</taxon>
        <taxon>lamiids</taxon>
        <taxon>Lamiales</taxon>
        <taxon>Oleaceae</taxon>
        <taxon>Oleeae</taxon>
        <taxon>Fraxinus</taxon>
    </lineage>
</organism>
<keyword evidence="3" id="KW-0520">NAD</keyword>
<evidence type="ECO:0000313" key="7">
    <source>
        <dbReference type="Proteomes" id="UP000834106"/>
    </source>
</evidence>
<dbReference type="InterPro" id="IPR016160">
    <property type="entry name" value="Ald_DH_CS_CYS"/>
</dbReference>
<dbReference type="SUPFAM" id="SSF53720">
    <property type="entry name" value="ALDH-like"/>
    <property type="match status" value="1"/>
</dbReference>
<dbReference type="Pfam" id="PF00171">
    <property type="entry name" value="Aldedh"/>
    <property type="match status" value="1"/>
</dbReference>
<keyword evidence="7" id="KW-1185">Reference proteome</keyword>
<comment type="similarity">
    <text evidence="1">Belongs to the aldehyde dehydrogenase family.</text>
</comment>
<comment type="pathway">
    <text evidence="4">Amine and polyamine biosynthesis; betaine biosynthesis via choline pathway; betaine from betaine aldehyde: step 1/1.</text>
</comment>
<accession>A0AAD1Z3K6</accession>
<dbReference type="PANTHER" id="PTHR43860:SF2">
    <property type="entry name" value="BETAINE ALDEHYDE DEHYDROGENASE-RELATED"/>
    <property type="match status" value="1"/>
</dbReference>
<dbReference type="Proteomes" id="UP000834106">
    <property type="component" value="Chromosome 5"/>
</dbReference>
<reference evidence="6" key="1">
    <citation type="submission" date="2023-05" db="EMBL/GenBank/DDBJ databases">
        <authorList>
            <person name="Huff M."/>
        </authorList>
    </citation>
    <scope>NUCLEOTIDE SEQUENCE</scope>
</reference>
<dbReference type="GO" id="GO:0019145">
    <property type="term" value="F:aminobutyraldehyde dehydrogenase (NAD+) activity"/>
    <property type="evidence" value="ECO:0007669"/>
    <property type="project" value="UniProtKB-ARBA"/>
</dbReference>
<dbReference type="InterPro" id="IPR015590">
    <property type="entry name" value="Aldehyde_DH_dom"/>
</dbReference>
<feature type="domain" description="Aldehyde dehydrogenase" evidence="5">
    <location>
        <begin position="40"/>
        <end position="99"/>
    </location>
</feature>
<dbReference type="GO" id="GO:0110095">
    <property type="term" value="P:cellular detoxification of aldehyde"/>
    <property type="evidence" value="ECO:0007669"/>
    <property type="project" value="UniProtKB-ARBA"/>
</dbReference>
<evidence type="ECO:0000256" key="4">
    <source>
        <dbReference type="ARBA" id="ARBA00037921"/>
    </source>
</evidence>
<dbReference type="EMBL" id="OU503040">
    <property type="protein sequence ID" value="CAI9762203.1"/>
    <property type="molecule type" value="Genomic_DNA"/>
</dbReference>
<evidence type="ECO:0000256" key="1">
    <source>
        <dbReference type="ARBA" id="ARBA00009986"/>
    </source>
</evidence>
<dbReference type="InterPro" id="IPR016161">
    <property type="entry name" value="Ald_DH/histidinol_DH"/>
</dbReference>
<dbReference type="PANTHER" id="PTHR43860">
    <property type="entry name" value="BETAINE ALDEHYDE DEHYDROGENASE"/>
    <property type="match status" value="1"/>
</dbReference>
<dbReference type="Gene3D" id="3.40.309.10">
    <property type="entry name" value="Aldehyde Dehydrogenase, Chain A, domain 2"/>
    <property type="match status" value="1"/>
</dbReference>
<evidence type="ECO:0000256" key="2">
    <source>
        <dbReference type="ARBA" id="ARBA00023002"/>
    </source>
</evidence>
<sequence>MGLDKGKKQKLGEVKEENNGKSILMESSLSPLKISKKYKMSLKSPIVVLEDVDLDKAAEWSLFGCFWTNGQICSATSRLFVHENIVAEFLDKLVKWCKEHQNFRPLGGRLQAWSCGKQWTVRESNEVHLNNEG</sequence>
<dbReference type="AlphaFoldDB" id="A0AAD1Z3K6"/>
<gene>
    <name evidence="6" type="ORF">FPE_LOCUS9633</name>
</gene>
<evidence type="ECO:0000313" key="6">
    <source>
        <dbReference type="EMBL" id="CAI9762203.1"/>
    </source>
</evidence>
<dbReference type="PROSITE" id="PS00070">
    <property type="entry name" value="ALDEHYDE_DEHYDR_CYS"/>
    <property type="match status" value="1"/>
</dbReference>